<keyword evidence="2" id="KW-1185">Reference proteome</keyword>
<evidence type="ECO:0000313" key="2">
    <source>
        <dbReference type="Proteomes" id="UP000805649"/>
    </source>
</evidence>
<protein>
    <submittedName>
        <fullName evidence="1">Thiopurine s-methyltransferase family protein</fullName>
    </submittedName>
</protein>
<proteinExistence type="predicted"/>
<comment type="caution">
    <text evidence="1">The sequence shown here is derived from an EMBL/GenBank/DDBJ whole genome shotgun (WGS) entry which is preliminary data.</text>
</comment>
<name>A0ACC3YFG5_COLTU</name>
<organism evidence="1 2">
    <name type="scientific">Colletotrichum truncatum</name>
    <name type="common">Anthracnose fungus</name>
    <name type="synonym">Colletotrichum capsici</name>
    <dbReference type="NCBI Taxonomy" id="5467"/>
    <lineage>
        <taxon>Eukaryota</taxon>
        <taxon>Fungi</taxon>
        <taxon>Dikarya</taxon>
        <taxon>Ascomycota</taxon>
        <taxon>Pezizomycotina</taxon>
        <taxon>Sordariomycetes</taxon>
        <taxon>Hypocreomycetidae</taxon>
        <taxon>Glomerellales</taxon>
        <taxon>Glomerellaceae</taxon>
        <taxon>Colletotrichum</taxon>
        <taxon>Colletotrichum truncatum species complex</taxon>
    </lineage>
</organism>
<dbReference type="Proteomes" id="UP000805649">
    <property type="component" value="Unassembled WGS sequence"/>
</dbReference>
<accession>A0ACC3YFG5</accession>
<dbReference type="EMBL" id="VUJX02000011">
    <property type="protein sequence ID" value="KAL0930609.1"/>
    <property type="molecule type" value="Genomic_DNA"/>
</dbReference>
<gene>
    <name evidence="1" type="ORF">CTRU02_214684</name>
</gene>
<sequence>MSISSHFANRPRDQQTAGWTELWDSNENHLWDRGGPSEALIDWLNSKPASLPVAEPGTKLRALVPGCGQGYDVAMLALNGFDVYGIEVSETGCKTARDYVNAELQNPRPSNFAVPESQNSSILGSARIIQGDFFSHDWEEACSGGGFDLIYDYTFLCALPPDFRVDWARRMGQLLSEKGVLVCLEFPLQKALDAPGPPWGLQGVYWDLLAEGGNGVLTNDEPKIKDKDRLFQRVAYFRPERSHSFDKGTDMMSVWTRYDSF</sequence>
<reference evidence="1 2" key="1">
    <citation type="journal article" date="2020" name="Phytopathology">
        <title>Genome Sequence Resources of Colletotrichum truncatum, C. plurivorum, C. musicola, and C. sojae: Four Species Pathogenic to Soybean (Glycine max).</title>
        <authorList>
            <person name="Rogerio F."/>
            <person name="Boufleur T.R."/>
            <person name="Ciampi-Guillardi M."/>
            <person name="Sukno S.A."/>
            <person name="Thon M.R."/>
            <person name="Massola Junior N.S."/>
            <person name="Baroncelli R."/>
        </authorList>
    </citation>
    <scope>NUCLEOTIDE SEQUENCE [LARGE SCALE GENOMIC DNA]</scope>
    <source>
        <strain evidence="1 2">CMES1059</strain>
    </source>
</reference>
<evidence type="ECO:0000313" key="1">
    <source>
        <dbReference type="EMBL" id="KAL0930609.1"/>
    </source>
</evidence>